<name>A0ABU8YPT5_9CYAN</name>
<reference evidence="1 2" key="1">
    <citation type="journal article" date="2020" name="Harmful Algae">
        <title>Molecular and morphological characterization of a novel dihydroanatoxin-a producing Microcoleus species (cyanobacteria) from the Russian River, California, USA.</title>
        <authorList>
            <person name="Conklin K.Y."/>
            <person name="Stancheva R."/>
            <person name="Otten T.G."/>
            <person name="Fadness R."/>
            <person name="Boyer G.L."/>
            <person name="Read B."/>
            <person name="Zhang X."/>
            <person name="Sheath R.G."/>
        </authorList>
    </citation>
    <scope>NUCLEOTIDE SEQUENCE [LARGE SCALE GENOMIC DNA]</scope>
    <source>
        <strain evidence="1 2">PTRS2</strain>
    </source>
</reference>
<protein>
    <submittedName>
        <fullName evidence="1">After-VIT domain-containing protein</fullName>
    </submittedName>
</protein>
<evidence type="ECO:0000313" key="1">
    <source>
        <dbReference type="EMBL" id="MEK0186386.1"/>
    </source>
</evidence>
<dbReference type="Proteomes" id="UP001384579">
    <property type="component" value="Unassembled WGS sequence"/>
</dbReference>
<accession>A0ABU8YPT5</accession>
<organism evidence="1 2">
    <name type="scientific">Microcoleus anatoxicus PTRS2</name>
    <dbReference type="NCBI Taxonomy" id="2705321"/>
    <lineage>
        <taxon>Bacteria</taxon>
        <taxon>Bacillati</taxon>
        <taxon>Cyanobacteriota</taxon>
        <taxon>Cyanophyceae</taxon>
        <taxon>Oscillatoriophycideae</taxon>
        <taxon>Oscillatoriales</taxon>
        <taxon>Microcoleaceae</taxon>
        <taxon>Microcoleus</taxon>
        <taxon>Microcoleus anatoxicus</taxon>
    </lineage>
</organism>
<dbReference type="RefSeq" id="WP_340523379.1">
    <property type="nucleotide sequence ID" value="NZ_JBBLXS010000210.1"/>
</dbReference>
<gene>
    <name evidence="1" type="ORF">WMG39_16235</name>
</gene>
<dbReference type="EMBL" id="JBBLXS010000210">
    <property type="protein sequence ID" value="MEK0186386.1"/>
    <property type="molecule type" value="Genomic_DNA"/>
</dbReference>
<proteinExistence type="predicted"/>
<sequence>MIQISILGLCVKSVLERLNHLTMQPETISLSSEAEMVCEEIEEIAPSKARRTSPVEVVSATGLDEEAIDSLNEHLATLTVPPGTNGELVLEIVFDKMRASRIVVDADASTLADVELLKTIKKWLFSWRIPHSIGDTVRLTLRVRS</sequence>
<evidence type="ECO:0000313" key="2">
    <source>
        <dbReference type="Proteomes" id="UP001384579"/>
    </source>
</evidence>
<keyword evidence="2" id="KW-1185">Reference proteome</keyword>
<comment type="caution">
    <text evidence="1">The sequence shown here is derived from an EMBL/GenBank/DDBJ whole genome shotgun (WGS) entry which is preliminary data.</text>
</comment>
<dbReference type="NCBIfam" id="NF033769">
    <property type="entry name" value="after_VWA_1"/>
    <property type="match status" value="1"/>
</dbReference>